<sequence length="109" mass="12053">MRDIAFGRGQAPFGKAFLHHVVKGGGQRAQFALDMGGAAHGAGQRDGAKHDAKDQADRGADLHQLAHLPLKRRGFHAKCGHHHIGYEKHRAERLQQNQQGHKNRMCHCV</sequence>
<comment type="caution">
    <text evidence="2">The sequence shown here is derived from an EMBL/GenBank/DDBJ whole genome shotgun (WGS) entry which is preliminary data.</text>
</comment>
<evidence type="ECO:0000256" key="1">
    <source>
        <dbReference type="SAM" id="MobiDB-lite"/>
    </source>
</evidence>
<feature type="region of interest" description="Disordered" evidence="1">
    <location>
        <begin position="37"/>
        <end position="58"/>
    </location>
</feature>
<feature type="compositionally biased region" description="Basic and acidic residues" evidence="1">
    <location>
        <begin position="46"/>
        <end position="58"/>
    </location>
</feature>
<evidence type="ECO:0000313" key="2">
    <source>
        <dbReference type="EMBL" id="OIQ70723.1"/>
    </source>
</evidence>
<name>A0A1J5PZL1_9ZZZZ</name>
<accession>A0A1J5PZL1</accession>
<organism evidence="2">
    <name type="scientific">mine drainage metagenome</name>
    <dbReference type="NCBI Taxonomy" id="410659"/>
    <lineage>
        <taxon>unclassified sequences</taxon>
        <taxon>metagenomes</taxon>
        <taxon>ecological metagenomes</taxon>
    </lineage>
</organism>
<dbReference type="AlphaFoldDB" id="A0A1J5PZL1"/>
<reference evidence="2" key="1">
    <citation type="submission" date="2016-10" db="EMBL/GenBank/DDBJ databases">
        <title>Sequence of Gallionella enrichment culture.</title>
        <authorList>
            <person name="Poehlein A."/>
            <person name="Muehling M."/>
            <person name="Daniel R."/>
        </authorList>
    </citation>
    <scope>NUCLEOTIDE SEQUENCE</scope>
</reference>
<dbReference type="EMBL" id="MLJW01004062">
    <property type="protein sequence ID" value="OIQ70723.1"/>
    <property type="molecule type" value="Genomic_DNA"/>
</dbReference>
<proteinExistence type="predicted"/>
<protein>
    <submittedName>
        <fullName evidence="2">Uncharacterized protein</fullName>
    </submittedName>
</protein>
<gene>
    <name evidence="2" type="ORF">GALL_476640</name>
</gene>